<dbReference type="Pfam" id="PF08030">
    <property type="entry name" value="NAD_binding_6"/>
    <property type="match status" value="1"/>
</dbReference>
<proteinExistence type="predicted"/>
<accession>L7IRN3</accession>
<dbReference type="Gene3D" id="3.40.50.80">
    <property type="entry name" value="Nucleotide-binding domain of ferredoxin-NADP reductase (FNR) module"/>
    <property type="match status" value="1"/>
</dbReference>
<sequence>MVLELAITTRTTDLQQDLMTSADHFPGKKGSCKMQKLRRINYRLRIYKNKTLGGFGLGMALWVTSAVSFQHQRNSSNNQDLWGWSCVQNGRSELFKESVDYALLCRLQDWTVICITIEIVVDALTIGLYSIVVYRFYSLRRLQKSMDRRDKARMEFYSIQTTGNLPQSNYLQHFSHQPNHNNDRSLEAWWYREGEFDYAVFIIKKYTGFTKLLVECNPEDRGTNGHLTALIEGPYGKELELDLYGTVLLFATGIGIAGQLSYVSQLLRDYRSCETKTRRIALFWQVRSEVHLAYVADRMQELLSQDKDRVLEIHIYVLSDYVSQYTQAGDLVSLGERIGMTYGALDVTDVLDLEISQRKGRIAICLCVDEKVGVAVRRYMASTGDDSISLKELDFQPETHSEGSLVWAKRLSTGLLTAMYRALRSKIAQ</sequence>
<keyword evidence="1" id="KW-0560">Oxidoreductase</keyword>
<evidence type="ECO:0000256" key="1">
    <source>
        <dbReference type="ARBA" id="ARBA00023002"/>
    </source>
</evidence>
<name>L7IRN3_PYRO1</name>
<dbReference type="CDD" id="cd06186">
    <property type="entry name" value="NOX_Duox_like_FAD_NADP"/>
    <property type="match status" value="1"/>
</dbReference>
<dbReference type="SUPFAM" id="SSF52343">
    <property type="entry name" value="Ferredoxin reductase-like, C-terminal NADP-linked domain"/>
    <property type="match status" value="1"/>
</dbReference>
<dbReference type="EMBL" id="JH794982">
    <property type="protein sequence ID" value="ELQ58578.1"/>
    <property type="molecule type" value="Genomic_DNA"/>
</dbReference>
<dbReference type="PANTHER" id="PTHR42069:SF1">
    <property type="entry name" value="MARVEL DOMAIN-CONTAINING PROTEIN"/>
    <property type="match status" value="1"/>
</dbReference>
<dbReference type="InterPro" id="IPR013121">
    <property type="entry name" value="Fe_red_NAD-bd_6"/>
</dbReference>
<evidence type="ECO:0000256" key="2">
    <source>
        <dbReference type="SAM" id="Phobius"/>
    </source>
</evidence>
<evidence type="ECO:0000259" key="3">
    <source>
        <dbReference type="Pfam" id="PF08030"/>
    </source>
</evidence>
<feature type="transmembrane region" description="Helical" evidence="2">
    <location>
        <begin position="110"/>
        <end position="137"/>
    </location>
</feature>
<feature type="transmembrane region" description="Helical" evidence="2">
    <location>
        <begin position="52"/>
        <end position="71"/>
    </location>
</feature>
<keyword evidence="2" id="KW-0472">Membrane</keyword>
<dbReference type="InterPro" id="IPR039261">
    <property type="entry name" value="FNR_nucleotide-bd"/>
</dbReference>
<reference evidence="4" key="1">
    <citation type="journal article" date="2012" name="PLoS Genet.">
        <title>Comparative analysis of the genomes of two field isolates of the rice blast fungus Magnaporthe oryzae.</title>
        <authorList>
            <person name="Xue M."/>
            <person name="Yang J."/>
            <person name="Li Z."/>
            <person name="Hu S."/>
            <person name="Yao N."/>
            <person name="Dean R.A."/>
            <person name="Zhao W."/>
            <person name="Shen M."/>
            <person name="Zhang H."/>
            <person name="Li C."/>
            <person name="Liu L."/>
            <person name="Cao L."/>
            <person name="Xu X."/>
            <person name="Xing Y."/>
            <person name="Hsiang T."/>
            <person name="Zhang Z."/>
            <person name="Xu J.R."/>
            <person name="Peng Y.L."/>
        </authorList>
    </citation>
    <scope>NUCLEOTIDE SEQUENCE [LARGE SCALE GENOMIC DNA]</scope>
    <source>
        <strain evidence="4">P131</strain>
    </source>
</reference>
<organism>
    <name type="scientific">Pyricularia oryzae (strain P131)</name>
    <name type="common">Rice blast fungus</name>
    <name type="synonym">Magnaporthe oryzae</name>
    <dbReference type="NCBI Taxonomy" id="1143193"/>
    <lineage>
        <taxon>Eukaryota</taxon>
        <taxon>Fungi</taxon>
        <taxon>Dikarya</taxon>
        <taxon>Ascomycota</taxon>
        <taxon>Pezizomycotina</taxon>
        <taxon>Sordariomycetes</taxon>
        <taxon>Sordariomycetidae</taxon>
        <taxon>Magnaporthales</taxon>
        <taxon>Pyriculariaceae</taxon>
        <taxon>Pyricularia</taxon>
    </lineage>
</organism>
<dbReference type="PANTHER" id="PTHR42069">
    <property type="entry name" value="HYPHAL ANASTAMOSIS-8 PROTEIN"/>
    <property type="match status" value="1"/>
</dbReference>
<dbReference type="GO" id="GO:0016491">
    <property type="term" value="F:oxidoreductase activity"/>
    <property type="evidence" value="ECO:0007669"/>
    <property type="project" value="UniProtKB-KW"/>
</dbReference>
<keyword evidence="2" id="KW-1133">Transmembrane helix</keyword>
<dbReference type="AlphaFoldDB" id="L7IRN3"/>
<feature type="domain" description="Ferric reductase NAD binding" evidence="3">
    <location>
        <begin position="245"/>
        <end position="325"/>
    </location>
</feature>
<protein>
    <recommendedName>
        <fullName evidence="3">Ferric reductase NAD binding domain-containing protein</fullName>
    </recommendedName>
</protein>
<evidence type="ECO:0000313" key="4">
    <source>
        <dbReference type="EMBL" id="ELQ58578.1"/>
    </source>
</evidence>
<keyword evidence="2" id="KW-0812">Transmembrane</keyword>
<gene>
    <name evidence="4" type="ORF">OOW_P131scaffold01579g14</name>
</gene>